<feature type="coiled-coil region" evidence="1">
    <location>
        <begin position="19"/>
        <end position="60"/>
    </location>
</feature>
<reference evidence="2" key="1">
    <citation type="thesis" date="2020" institute="ProQuest LLC" country="789 East Eisenhower Parkway, Ann Arbor, MI, USA">
        <title>Comparative Genomics and Chromosome Evolution.</title>
        <authorList>
            <person name="Mudd A.B."/>
        </authorList>
    </citation>
    <scope>NUCLEOTIDE SEQUENCE</scope>
    <source>
        <strain evidence="2">1538</strain>
        <tissue evidence="2">Blood</tissue>
    </source>
</reference>
<dbReference type="EMBL" id="DYDO01000008">
    <property type="protein sequence ID" value="DBA20060.1"/>
    <property type="molecule type" value="Genomic_DNA"/>
</dbReference>
<accession>A0AAV3A4W3</accession>
<evidence type="ECO:0000313" key="3">
    <source>
        <dbReference type="Proteomes" id="UP001181693"/>
    </source>
</evidence>
<dbReference type="PANTHER" id="PTHR21707:SF42">
    <property type="entry name" value="FLAGELLUM-ASSOCIATED COILED-COIL DOMAIN-CONTAINING PROTEIN 1"/>
    <property type="match status" value="1"/>
</dbReference>
<keyword evidence="3" id="KW-1185">Reference proteome</keyword>
<evidence type="ECO:0000256" key="1">
    <source>
        <dbReference type="SAM" id="Coils"/>
    </source>
</evidence>
<dbReference type="AlphaFoldDB" id="A0AAV3A4W3"/>
<dbReference type="Proteomes" id="UP001181693">
    <property type="component" value="Unassembled WGS sequence"/>
</dbReference>
<sequence length="235" mass="28331">MQKEEEIRTLQEEHAAKLLALKQEDNATLLLEKEEAESRYEELQKELDLLKSSFKTYQESLSEEVNEEWLKKEAKWKESSEEQKLMELSKQRQSLLDMFEMQKKELQERAMEEQAMIQQSHEAHIEEAWKKYREATQETKMLNVLKMHLQTEINDKNEAIQSLKMELIQAREEIKKMKSQIDKIEKNFDQNISKVESRYKNRIQALMNENSDLRRKLIMKNEQLYSERNRDCPES</sequence>
<dbReference type="GO" id="GO:0005737">
    <property type="term" value="C:cytoplasm"/>
    <property type="evidence" value="ECO:0007669"/>
    <property type="project" value="TreeGrafter"/>
</dbReference>
<organism evidence="2 3">
    <name type="scientific">Pyxicephalus adspersus</name>
    <name type="common">African bullfrog</name>
    <dbReference type="NCBI Taxonomy" id="30357"/>
    <lineage>
        <taxon>Eukaryota</taxon>
        <taxon>Metazoa</taxon>
        <taxon>Chordata</taxon>
        <taxon>Craniata</taxon>
        <taxon>Vertebrata</taxon>
        <taxon>Euteleostomi</taxon>
        <taxon>Amphibia</taxon>
        <taxon>Batrachia</taxon>
        <taxon>Anura</taxon>
        <taxon>Neobatrachia</taxon>
        <taxon>Ranoidea</taxon>
        <taxon>Pyxicephalidae</taxon>
        <taxon>Pyxicephalinae</taxon>
        <taxon>Pyxicephalus</taxon>
    </lineage>
</organism>
<name>A0AAV3A4W3_PYXAD</name>
<feature type="coiled-coil region" evidence="1">
    <location>
        <begin position="96"/>
        <end position="223"/>
    </location>
</feature>
<comment type="caution">
    <text evidence="2">The sequence shown here is derived from an EMBL/GenBank/DDBJ whole genome shotgun (WGS) entry which is preliminary data.</text>
</comment>
<keyword evidence="1" id="KW-0175">Coiled coil</keyword>
<gene>
    <name evidence="2" type="ORF">GDO54_015801</name>
</gene>
<evidence type="ECO:0000313" key="2">
    <source>
        <dbReference type="EMBL" id="DBA20060.1"/>
    </source>
</evidence>
<dbReference type="PANTHER" id="PTHR21707">
    <property type="entry name" value="FLAGELLUM-ASSOCIATED COILED-COIL DOMAIN-CONTAINING PROTEIN 1"/>
    <property type="match status" value="1"/>
</dbReference>
<dbReference type="InterPro" id="IPR026674">
    <property type="entry name" value="FLACC1"/>
</dbReference>
<protein>
    <submittedName>
        <fullName evidence="2">Uncharacterized protein</fullName>
    </submittedName>
</protein>
<proteinExistence type="predicted"/>